<dbReference type="GO" id="GO:0019752">
    <property type="term" value="P:carboxylic acid metabolic process"/>
    <property type="evidence" value="ECO:0007669"/>
    <property type="project" value="InterPro"/>
</dbReference>
<dbReference type="PANTHER" id="PTHR42735:SF6">
    <property type="entry name" value="SPHINGOSINE-1-PHOSPHATE LYASE 1"/>
    <property type="match status" value="1"/>
</dbReference>
<dbReference type="Gene3D" id="3.40.640.10">
    <property type="entry name" value="Type I PLP-dependent aspartate aminotransferase-like (Major domain)"/>
    <property type="match status" value="1"/>
</dbReference>
<dbReference type="AlphaFoldDB" id="C1A0N8"/>
<reference evidence="7 8" key="2">
    <citation type="journal article" date="2006" name="Environ. Microbiol.">
        <title>Sequence analysis of three plasmids harboured in Rhodococcus erythropolis strain PR4.</title>
        <authorList>
            <person name="Sekine M."/>
            <person name="Tanikawa S."/>
            <person name="Omata S."/>
            <person name="Saito M."/>
            <person name="Fujisawa T."/>
            <person name="Tsukatani N."/>
            <person name="Tajima T."/>
            <person name="Sekigawa T."/>
            <person name="Kosugi H."/>
            <person name="Matsuo Y."/>
            <person name="Nishiko R."/>
            <person name="Imamura K."/>
            <person name="Ito M."/>
            <person name="Narita H."/>
            <person name="Tago S."/>
            <person name="Fujita N."/>
            <person name="Harayama S."/>
        </authorList>
    </citation>
    <scope>NUCLEOTIDE SEQUENCE [LARGE SCALE GENOMIC DNA]</scope>
    <source>
        <strain evidence="8">PR4 / NBRC 100887</strain>
    </source>
</reference>
<dbReference type="InterPro" id="IPR002129">
    <property type="entry name" value="PyrdxlP-dep_de-COase"/>
</dbReference>
<evidence type="ECO:0000256" key="5">
    <source>
        <dbReference type="PIRSR" id="PIRSR602129-50"/>
    </source>
</evidence>
<dbReference type="SUPFAM" id="SSF53383">
    <property type="entry name" value="PLP-dependent transferases"/>
    <property type="match status" value="1"/>
</dbReference>
<accession>C1A0N8</accession>
<evidence type="ECO:0000256" key="6">
    <source>
        <dbReference type="RuleBase" id="RU000382"/>
    </source>
</evidence>
<evidence type="ECO:0000256" key="2">
    <source>
        <dbReference type="ARBA" id="ARBA00022898"/>
    </source>
</evidence>
<feature type="modified residue" description="N6-(pyridoxal phosphate)lysine" evidence="5">
    <location>
        <position position="265"/>
    </location>
</feature>
<dbReference type="PANTHER" id="PTHR42735">
    <property type="match status" value="1"/>
</dbReference>
<dbReference type="InterPro" id="IPR015422">
    <property type="entry name" value="PyrdxlP-dep_Trfase_small"/>
</dbReference>
<dbReference type="KEGG" id="rer:RER_34650"/>
<protein>
    <submittedName>
        <fullName evidence="7">Putative lyase</fullName>
    </submittedName>
</protein>
<dbReference type="InterPro" id="IPR050477">
    <property type="entry name" value="GrpII_AminoAcid_Decarb"/>
</dbReference>
<evidence type="ECO:0000313" key="7">
    <source>
        <dbReference type="EMBL" id="BAH34173.1"/>
    </source>
</evidence>
<keyword evidence="3 6" id="KW-0456">Lyase</keyword>
<comment type="cofactor">
    <cofactor evidence="1 5 6">
        <name>pyridoxal 5'-phosphate</name>
        <dbReference type="ChEBI" id="CHEBI:597326"/>
    </cofactor>
</comment>
<evidence type="ECO:0000256" key="3">
    <source>
        <dbReference type="ARBA" id="ARBA00023239"/>
    </source>
</evidence>
<dbReference type="GO" id="GO:0004058">
    <property type="term" value="F:aromatic-L-amino-acid decarboxylase activity"/>
    <property type="evidence" value="ECO:0007669"/>
    <property type="project" value="UniProtKB-ARBA"/>
</dbReference>
<sequence length="524" mass="54612">MSSTQAEELKGKIVESTNLEKRAADILTRLRSLREQDAPTHGGRVLSYVYDSGLAALDELAADAARLVQPVNGLDPTVFPSTAVMERELVAFAREFLHGASDPAADTDTGTDTDAGGVVVGNVTSGGTESCVLAVKAARDFRGLPPGEGSLVLPTTAHAAFHKAAHLLGLELILVPVDPTSGRVGAHDIATAVRKDTVLIVVSAPNYPFAALDPIADVAEVARAHSIPLHVDACIGGLALPWWGDLPPWDFQVPGVTSMSVDFHKYGYSPKGVSVLLHRGRDLHRKQYFGLTDWPGYPVVNPTLLGSKSVAALAGAWAISQVLGQSGYAELVSRAQRATRALIETVQSIDGLRVVGSPVGPLFAVATDGSVPLERRVDPHRWVSAVGARGFVLQGQPASTQPDGTVLPRTTHLTVTPVTESVLGELTNALVLGADDVRGSAAAEAPPALAELAGAFERGDVTVADVLALPSDAVAAALRSAGLDPRGSADSPLDMAAVLAAVESLPREVTKRLLVEFLAGLVEP</sequence>
<comment type="similarity">
    <text evidence="4">Belongs to the group II decarboxylase family. Sphingosine-1-phosphate lyase subfamily.</text>
</comment>
<evidence type="ECO:0000313" key="8">
    <source>
        <dbReference type="Proteomes" id="UP000002204"/>
    </source>
</evidence>
<dbReference type="HOGENOM" id="CLU_028929_2_1_11"/>
<dbReference type="GO" id="GO:0030170">
    <property type="term" value="F:pyridoxal phosphate binding"/>
    <property type="evidence" value="ECO:0007669"/>
    <property type="project" value="InterPro"/>
</dbReference>
<gene>
    <name evidence="7" type="ordered locus">RER_34650</name>
</gene>
<dbReference type="RefSeq" id="WP_020908012.1">
    <property type="nucleotide sequence ID" value="NC_012490.1"/>
</dbReference>
<dbReference type="Pfam" id="PF00282">
    <property type="entry name" value="Pyridoxal_deC"/>
    <property type="match status" value="1"/>
</dbReference>
<dbReference type="EMBL" id="AP008957">
    <property type="protein sequence ID" value="BAH34173.1"/>
    <property type="molecule type" value="Genomic_DNA"/>
</dbReference>
<reference evidence="8" key="1">
    <citation type="submission" date="2005-03" db="EMBL/GenBank/DDBJ databases">
        <title>Comparison of the complete genome sequences of Rhodococcus erythropolis PR4 and Rhodococcus opacus B4.</title>
        <authorList>
            <person name="Takarada H."/>
            <person name="Sekine M."/>
            <person name="Hosoyama A."/>
            <person name="Yamada R."/>
            <person name="Fujisawa T."/>
            <person name="Omata S."/>
            <person name="Shimizu A."/>
            <person name="Tsukatani N."/>
            <person name="Tanikawa S."/>
            <person name="Fujita N."/>
            <person name="Harayama S."/>
        </authorList>
    </citation>
    <scope>NUCLEOTIDE SEQUENCE [LARGE SCALE GENOMIC DNA]</scope>
    <source>
        <strain evidence="8">PR4 / NBRC 100887</strain>
    </source>
</reference>
<organism evidence="7 8">
    <name type="scientific">Rhodococcus erythropolis (strain PR4 / NBRC 100887)</name>
    <dbReference type="NCBI Taxonomy" id="234621"/>
    <lineage>
        <taxon>Bacteria</taxon>
        <taxon>Bacillati</taxon>
        <taxon>Actinomycetota</taxon>
        <taxon>Actinomycetes</taxon>
        <taxon>Mycobacteriales</taxon>
        <taxon>Nocardiaceae</taxon>
        <taxon>Rhodococcus</taxon>
        <taxon>Rhodococcus erythropolis group</taxon>
    </lineage>
</organism>
<dbReference type="Gene3D" id="3.90.1150.10">
    <property type="entry name" value="Aspartate Aminotransferase, domain 1"/>
    <property type="match status" value="1"/>
</dbReference>
<proteinExistence type="inferred from homology"/>
<dbReference type="InterPro" id="IPR015424">
    <property type="entry name" value="PyrdxlP-dep_Trfase"/>
</dbReference>
<dbReference type="eggNOG" id="COG0076">
    <property type="taxonomic scope" value="Bacteria"/>
</dbReference>
<keyword evidence="2 5" id="KW-0663">Pyridoxal phosphate</keyword>
<dbReference type="InterPro" id="IPR015421">
    <property type="entry name" value="PyrdxlP-dep_Trfase_major"/>
</dbReference>
<evidence type="ECO:0000256" key="4">
    <source>
        <dbReference type="ARBA" id="ARBA00038302"/>
    </source>
</evidence>
<evidence type="ECO:0000256" key="1">
    <source>
        <dbReference type="ARBA" id="ARBA00001933"/>
    </source>
</evidence>
<name>C1A0N8_RHOE4</name>
<dbReference type="Proteomes" id="UP000002204">
    <property type="component" value="Chromosome"/>
</dbReference>